<keyword evidence="6" id="KW-0560">Oxidoreductase</keyword>
<accession>A0A1H7Y446</accession>
<evidence type="ECO:0000256" key="6">
    <source>
        <dbReference type="RuleBase" id="RU364082"/>
    </source>
</evidence>
<dbReference type="OrthoDB" id="9803892at2"/>
<dbReference type="InterPro" id="IPR005913">
    <property type="entry name" value="dTDP_dehydrorham_reduct"/>
</dbReference>
<dbReference type="Pfam" id="PF04321">
    <property type="entry name" value="RmlD_sub_bind"/>
    <property type="match status" value="1"/>
</dbReference>
<evidence type="ECO:0000256" key="1">
    <source>
        <dbReference type="ARBA" id="ARBA00004781"/>
    </source>
</evidence>
<comment type="pathway">
    <text evidence="1 6">Carbohydrate biosynthesis; dTDP-L-rhamnose biosynthesis.</text>
</comment>
<dbReference type="PANTHER" id="PTHR10491">
    <property type="entry name" value="DTDP-4-DEHYDRORHAMNOSE REDUCTASE"/>
    <property type="match status" value="1"/>
</dbReference>
<evidence type="ECO:0000256" key="2">
    <source>
        <dbReference type="ARBA" id="ARBA00010944"/>
    </source>
</evidence>
<feature type="region of interest" description="Disordered" evidence="7">
    <location>
        <begin position="106"/>
        <end position="130"/>
    </location>
</feature>
<dbReference type="PANTHER" id="PTHR10491:SF4">
    <property type="entry name" value="METHIONINE ADENOSYLTRANSFERASE 2 SUBUNIT BETA"/>
    <property type="match status" value="1"/>
</dbReference>
<dbReference type="GO" id="GO:0008831">
    <property type="term" value="F:dTDP-4-dehydrorhamnose reductase activity"/>
    <property type="evidence" value="ECO:0007669"/>
    <property type="project" value="UniProtKB-EC"/>
</dbReference>
<reference evidence="10" key="1">
    <citation type="submission" date="2016-10" db="EMBL/GenBank/DDBJ databases">
        <authorList>
            <person name="Varghese N."/>
            <person name="Submissions S."/>
        </authorList>
    </citation>
    <scope>NUCLEOTIDE SEQUENCE [LARGE SCALE GENOMIC DNA]</scope>
    <source>
        <strain evidence="10">DSM 17044</strain>
    </source>
</reference>
<name>A0A1H7Y446_STIAU</name>
<dbReference type="SUPFAM" id="SSF51735">
    <property type="entry name" value="NAD(P)-binding Rossmann-fold domains"/>
    <property type="match status" value="1"/>
</dbReference>
<evidence type="ECO:0000313" key="9">
    <source>
        <dbReference type="EMBL" id="SEM40117.1"/>
    </source>
</evidence>
<comment type="function">
    <text evidence="6">Catalyzes the reduction of dTDP-6-deoxy-L-lyxo-4-hexulose to yield dTDP-L-rhamnose.</text>
</comment>
<sequence length="260" mass="29000">MRAIVTGATGTIGSRLCEHLRHQGATVVPWDRRQVPIDDYGAMERFVREVAPDVLFHLGAVSQPSDWSPAAWGSNYEWASELAWLTRTLGVRFLFASTSMVFSGAAPGPFTRDSRPDASEGYGGAKRQAEERVLSQNPQARVVRLGWQIGEQPTGNNMVAFLEARMREEGRVEASTRWYPACVMLEDTVRVLPALAWAEPGVFMLDANERWSFHDIALALNARHGGRWHVVATEHPVLDQRMRDDRVAVASLKQRLPGLP</sequence>
<dbReference type="Proteomes" id="UP000182719">
    <property type="component" value="Unassembled WGS sequence"/>
</dbReference>
<dbReference type="EMBL" id="FOAP01000016">
    <property type="protein sequence ID" value="SEM40117.1"/>
    <property type="molecule type" value="Genomic_DNA"/>
</dbReference>
<dbReference type="Gene3D" id="3.40.50.720">
    <property type="entry name" value="NAD(P)-binding Rossmann-like Domain"/>
    <property type="match status" value="1"/>
</dbReference>
<keyword evidence="6" id="KW-0521">NADP</keyword>
<evidence type="ECO:0000259" key="8">
    <source>
        <dbReference type="Pfam" id="PF04321"/>
    </source>
</evidence>
<comment type="similarity">
    <text evidence="2 6">Belongs to the dTDP-4-dehydrorhamnose reductase family.</text>
</comment>
<dbReference type="GO" id="GO:0006556">
    <property type="term" value="P:S-adenosylmethionine biosynthetic process"/>
    <property type="evidence" value="ECO:0007669"/>
    <property type="project" value="TreeGrafter"/>
</dbReference>
<evidence type="ECO:0000256" key="4">
    <source>
        <dbReference type="ARBA" id="ARBA00017099"/>
    </source>
</evidence>
<dbReference type="UniPathway" id="UPA00124"/>
<comment type="catalytic activity">
    <reaction evidence="5">
        <text>dTDP-beta-L-rhamnose + NADP(+) = dTDP-4-dehydro-beta-L-rhamnose + NADPH + H(+)</text>
        <dbReference type="Rhea" id="RHEA:21796"/>
        <dbReference type="ChEBI" id="CHEBI:15378"/>
        <dbReference type="ChEBI" id="CHEBI:57510"/>
        <dbReference type="ChEBI" id="CHEBI:57783"/>
        <dbReference type="ChEBI" id="CHEBI:58349"/>
        <dbReference type="ChEBI" id="CHEBI:62830"/>
        <dbReference type="EC" id="1.1.1.133"/>
    </reaction>
</comment>
<evidence type="ECO:0000256" key="7">
    <source>
        <dbReference type="SAM" id="MobiDB-lite"/>
    </source>
</evidence>
<gene>
    <name evidence="9" type="ORF">SAMN05444354_11650</name>
</gene>
<dbReference type="InterPro" id="IPR029903">
    <property type="entry name" value="RmlD-like-bd"/>
</dbReference>
<dbReference type="InterPro" id="IPR036291">
    <property type="entry name" value="NAD(P)-bd_dom_sf"/>
</dbReference>
<evidence type="ECO:0000313" key="10">
    <source>
        <dbReference type="Proteomes" id="UP000182719"/>
    </source>
</evidence>
<feature type="domain" description="RmlD-like substrate binding" evidence="8">
    <location>
        <begin position="1"/>
        <end position="218"/>
    </location>
</feature>
<dbReference type="GO" id="GO:0048270">
    <property type="term" value="F:methionine adenosyltransferase regulator activity"/>
    <property type="evidence" value="ECO:0007669"/>
    <property type="project" value="TreeGrafter"/>
</dbReference>
<keyword evidence="10" id="KW-1185">Reference proteome</keyword>
<proteinExistence type="inferred from homology"/>
<protein>
    <recommendedName>
        <fullName evidence="4 6">dTDP-4-dehydrorhamnose reductase</fullName>
        <ecNumber evidence="3 6">1.1.1.133</ecNumber>
    </recommendedName>
</protein>
<dbReference type="GO" id="GO:0048269">
    <property type="term" value="C:methionine adenosyltransferase complex"/>
    <property type="evidence" value="ECO:0007669"/>
    <property type="project" value="TreeGrafter"/>
</dbReference>
<evidence type="ECO:0000256" key="5">
    <source>
        <dbReference type="ARBA" id="ARBA00048200"/>
    </source>
</evidence>
<dbReference type="GO" id="GO:0019305">
    <property type="term" value="P:dTDP-rhamnose biosynthetic process"/>
    <property type="evidence" value="ECO:0007669"/>
    <property type="project" value="UniProtKB-UniPathway"/>
</dbReference>
<dbReference type="AlphaFoldDB" id="A0A1H7Y446"/>
<dbReference type="EC" id="1.1.1.133" evidence="3 6"/>
<organism evidence="9 10">
    <name type="scientific">Stigmatella aurantiaca</name>
    <dbReference type="NCBI Taxonomy" id="41"/>
    <lineage>
        <taxon>Bacteria</taxon>
        <taxon>Pseudomonadati</taxon>
        <taxon>Myxococcota</taxon>
        <taxon>Myxococcia</taxon>
        <taxon>Myxococcales</taxon>
        <taxon>Cystobacterineae</taxon>
        <taxon>Archangiaceae</taxon>
        <taxon>Stigmatella</taxon>
    </lineage>
</organism>
<evidence type="ECO:0000256" key="3">
    <source>
        <dbReference type="ARBA" id="ARBA00012929"/>
    </source>
</evidence>